<proteinExistence type="predicted"/>
<evidence type="ECO:0000313" key="2">
    <source>
        <dbReference type="Proteomes" id="UP000177235"/>
    </source>
</evidence>
<organism evidence="1 2">
    <name type="scientific">Candidatus Doudnabacteria bacterium RIFCSPLOWO2_02_FULL_48_13</name>
    <dbReference type="NCBI Taxonomy" id="1817845"/>
    <lineage>
        <taxon>Bacteria</taxon>
        <taxon>Candidatus Doudnaibacteriota</taxon>
    </lineage>
</organism>
<sequence>MDINFELRNSTNPLKYHTSCRRLAISIEDSISLALFWKKQNIETKKSVWEILAPPCSYKTLVVSINRWYKLALLVLACLIA</sequence>
<gene>
    <name evidence="1" type="ORF">A3J05_03420</name>
</gene>
<dbReference type="EMBL" id="MFFF01000001">
    <property type="protein sequence ID" value="OGF00122.1"/>
    <property type="molecule type" value="Genomic_DNA"/>
</dbReference>
<dbReference type="AlphaFoldDB" id="A0A1F5QD38"/>
<dbReference type="Proteomes" id="UP000177235">
    <property type="component" value="Unassembled WGS sequence"/>
</dbReference>
<evidence type="ECO:0000313" key="1">
    <source>
        <dbReference type="EMBL" id="OGF00122.1"/>
    </source>
</evidence>
<accession>A0A1F5QD38</accession>
<protein>
    <submittedName>
        <fullName evidence="1">Uncharacterized protein</fullName>
    </submittedName>
</protein>
<comment type="caution">
    <text evidence="1">The sequence shown here is derived from an EMBL/GenBank/DDBJ whole genome shotgun (WGS) entry which is preliminary data.</text>
</comment>
<name>A0A1F5QD38_9BACT</name>
<reference evidence="1 2" key="1">
    <citation type="journal article" date="2016" name="Nat. Commun.">
        <title>Thousands of microbial genomes shed light on interconnected biogeochemical processes in an aquifer system.</title>
        <authorList>
            <person name="Anantharaman K."/>
            <person name="Brown C.T."/>
            <person name="Hug L.A."/>
            <person name="Sharon I."/>
            <person name="Castelle C.J."/>
            <person name="Probst A.J."/>
            <person name="Thomas B.C."/>
            <person name="Singh A."/>
            <person name="Wilkins M.J."/>
            <person name="Karaoz U."/>
            <person name="Brodie E.L."/>
            <person name="Williams K.H."/>
            <person name="Hubbard S.S."/>
            <person name="Banfield J.F."/>
        </authorList>
    </citation>
    <scope>NUCLEOTIDE SEQUENCE [LARGE SCALE GENOMIC DNA]</scope>
</reference>